<gene>
    <name evidence="4" type="ORF">ABS772_23715</name>
</gene>
<feature type="compositionally biased region" description="Polar residues" evidence="1">
    <location>
        <begin position="216"/>
        <end position="226"/>
    </location>
</feature>
<feature type="region of interest" description="Disordered" evidence="1">
    <location>
        <begin position="1248"/>
        <end position="1344"/>
    </location>
</feature>
<dbReference type="Gene3D" id="1.10.530.10">
    <property type="match status" value="1"/>
</dbReference>
<evidence type="ECO:0000259" key="2">
    <source>
        <dbReference type="Pfam" id="PF10145"/>
    </source>
</evidence>
<dbReference type="InterPro" id="IPR041219">
    <property type="entry name" value="Phage_lysozyme2"/>
</dbReference>
<feature type="compositionally biased region" description="Basic and acidic residues" evidence="1">
    <location>
        <begin position="1323"/>
        <end position="1336"/>
    </location>
</feature>
<proteinExistence type="predicted"/>
<feature type="region of interest" description="Disordered" evidence="1">
    <location>
        <begin position="106"/>
        <end position="150"/>
    </location>
</feature>
<keyword evidence="5" id="KW-1185">Reference proteome</keyword>
<feature type="region of interest" description="Disordered" evidence="1">
    <location>
        <begin position="876"/>
        <end position="897"/>
    </location>
</feature>
<evidence type="ECO:0000256" key="1">
    <source>
        <dbReference type="SAM" id="MobiDB-lite"/>
    </source>
</evidence>
<dbReference type="EMBL" id="JBELQE010000124">
    <property type="protein sequence ID" value="MER2252929.1"/>
    <property type="molecule type" value="Genomic_DNA"/>
</dbReference>
<feature type="compositionally biased region" description="Polar residues" evidence="1">
    <location>
        <begin position="1300"/>
        <end position="1315"/>
    </location>
</feature>
<sequence>MSTDNMNVAIGLTVDTSGEELIERLNRKVKQLQASLRAINADMAKTAKAASFPGSNPTQKGNANQGKADSDAKRSAAGLYGFKSRLEAQRQREAERNEQFLHRLRQNSFRQAERDQAKAIRDRVAGESRVASEQRKAAQDAARSARDEVRSIREKVSFTARMSALRQREEAETARAQDRATRDAIRLDRYRLGLRDREERRLAREAAREDRERSQSYRSGLSNARSAASHGRDSYNTLTRTGAAAAVVGTAATASLARRALTAESDIDSAEINSRIYGGLSKDAARQLRDQWAAPLAEDLGVGTAKLLSSYTDALKVGIDPTGAKEFSALATQTSEAWGVPFEGVVDIIGTVNSILTSTGDAFDFGKLKGVANSIQYLAAKQSTTPEKLISFLQRGAGGAQVLGMSQEAGLAFGSASTSLGNQAAESGRLFDFIAGRLVSMPDLVKKQGLEGTRARELVRNLGYGSAGELDRQRRASPDDFLPDFVRRFNGVKDTKKQEQLLKFFAGQEWFGEFGRIVKGFDKYKEAADLAKESKKLDAIGEVWNLHKLKLAFVFKQISTGFLNIMGEIGKVLSPMARQVGDYFLEWSRKLQGGGLRLRVQAAIEGFIDGFGFKDLPHMLKGIFGEPGQGDAGAVETWRSTAKAFAEGIRDTLNALKGMFSFFTGSTGTPEEIARWTGRLITFAAACLVAAPAIAVLGGLASGITALSVAALSAFKLLKAAGLIGGASAVAGGAGAGSSAGAAAGAATGAGLLSRLMRIFGGASINMSPSFTKDEADDLTRRLGKFAEERNKAREDSARGWIDPPAKSTNDNLRKPADDLKKAIEDNTLIQKQSYEANDNFTGLIRKASFTSGEAGRVTRTSIQGGAADLRSAVLSGSSSSVGSGGGGPLSSSAPGSALGNVGIGGRGIIGGGRTSPGFGPGDGPSGPIAPFKGSATFDGMAPRIMADLRKDFGLTKEQAAGILGNLGHESAGFTAYQEKNPLGGGRGGAGWAQWTGPRRRQFEAWAAQRGLDPRSYEANYGFLRHELNTSEKGAMGAVRRQSTAQGAMVAFENGFERAGVKNWSSRQKWTNRALGLADVSPGLSGPEQSGQEADVSRRVSALRTVSQECVALAKAAVGVSGSVTGWRKGIGADQGTLKPGTPIATFLNRDGSTSHRYDGGGTGVRGNNTTHAGVFNKYLKDKIGRIVGMEVVEQFKGSNGPRLKNYMFGQGSGARNGSNYNAILGSDGQLLGGSRNPMQNARDNAESLVGPMRGSAGGGDPGFTSTGWKPLGGGAPLGEAAPISPSRSGQGGGSSSTSVQAPITINGAGQNADQIASAVQRKLQESMNRRTHDLDPSSMSNIG</sequence>
<accession>A0ABV1QUB4</accession>
<feature type="domain" description="Phage tail tape measure protein" evidence="2">
    <location>
        <begin position="292"/>
        <end position="503"/>
    </location>
</feature>
<feature type="region of interest" description="Disordered" evidence="1">
    <location>
        <begin position="793"/>
        <end position="816"/>
    </location>
</feature>
<dbReference type="RefSeq" id="WP_350397145.1">
    <property type="nucleotide sequence ID" value="NZ_JBELQE010000124.1"/>
</dbReference>
<reference evidence="4 5" key="1">
    <citation type="submission" date="2024-06" db="EMBL/GenBank/DDBJ databases">
        <authorList>
            <person name="Campbell A.G."/>
        </authorList>
    </citation>
    <scope>NUCLEOTIDE SEQUENCE [LARGE SCALE GENOMIC DNA]</scope>
    <source>
        <strain evidence="4 5">EM12</strain>
    </source>
</reference>
<feature type="compositionally biased region" description="Basic and acidic residues" evidence="1">
    <location>
        <begin position="202"/>
        <end position="215"/>
    </location>
</feature>
<feature type="compositionally biased region" description="Low complexity" evidence="1">
    <location>
        <begin position="1278"/>
        <end position="1289"/>
    </location>
</feature>
<dbReference type="Proteomes" id="UP001480955">
    <property type="component" value="Unassembled WGS sequence"/>
</dbReference>
<evidence type="ECO:0000313" key="4">
    <source>
        <dbReference type="EMBL" id="MER2252929.1"/>
    </source>
</evidence>
<feature type="domain" description="Phage tail lysozyme" evidence="3">
    <location>
        <begin position="945"/>
        <end position="1074"/>
    </location>
</feature>
<feature type="region of interest" description="Disordered" evidence="1">
    <location>
        <begin position="202"/>
        <end position="235"/>
    </location>
</feature>
<organism evidence="4 5">
    <name type="scientific">Methylorubrum podarium</name>
    <dbReference type="NCBI Taxonomy" id="200476"/>
    <lineage>
        <taxon>Bacteria</taxon>
        <taxon>Pseudomonadati</taxon>
        <taxon>Pseudomonadota</taxon>
        <taxon>Alphaproteobacteria</taxon>
        <taxon>Hyphomicrobiales</taxon>
        <taxon>Methylobacteriaceae</taxon>
        <taxon>Methylorubrum</taxon>
    </lineage>
</organism>
<name>A0ABV1QUB4_9HYPH</name>
<dbReference type="Pfam" id="PF10145">
    <property type="entry name" value="PhageMin_Tail"/>
    <property type="match status" value="1"/>
</dbReference>
<dbReference type="InterPro" id="IPR010090">
    <property type="entry name" value="Phage_tape_meas"/>
</dbReference>
<dbReference type="NCBIfam" id="TIGR01760">
    <property type="entry name" value="tape_meas_TP901"/>
    <property type="match status" value="1"/>
</dbReference>
<protein>
    <submittedName>
        <fullName evidence="4">Phage tail tape measure protein</fullName>
    </submittedName>
</protein>
<feature type="compositionally biased region" description="Basic and acidic residues" evidence="1">
    <location>
        <begin position="111"/>
        <end position="150"/>
    </location>
</feature>
<evidence type="ECO:0000313" key="5">
    <source>
        <dbReference type="Proteomes" id="UP001480955"/>
    </source>
</evidence>
<feature type="compositionally biased region" description="Polar residues" evidence="1">
    <location>
        <begin position="53"/>
        <end position="67"/>
    </location>
</feature>
<comment type="caution">
    <text evidence="4">The sequence shown here is derived from an EMBL/GenBank/DDBJ whole genome shotgun (WGS) entry which is preliminary data.</text>
</comment>
<feature type="region of interest" description="Disordered" evidence="1">
    <location>
        <begin position="47"/>
        <end position="74"/>
    </location>
</feature>
<evidence type="ECO:0000259" key="3">
    <source>
        <dbReference type="Pfam" id="PF18013"/>
    </source>
</evidence>
<dbReference type="Pfam" id="PF18013">
    <property type="entry name" value="Phage_lysozyme2"/>
    <property type="match status" value="1"/>
</dbReference>